<keyword evidence="1" id="KW-0472">Membrane</keyword>
<dbReference type="Proteomes" id="UP000886757">
    <property type="component" value="Unassembled WGS sequence"/>
</dbReference>
<accession>A0A9D1D9K1</accession>
<dbReference type="EMBL" id="DVGK01000108">
    <property type="protein sequence ID" value="HIR14129.1"/>
    <property type="molecule type" value="Genomic_DNA"/>
</dbReference>
<gene>
    <name evidence="2" type="ORF">IAB31_09435</name>
</gene>
<dbReference type="AlphaFoldDB" id="A0A9D1D9K1"/>
<evidence type="ECO:0000313" key="2">
    <source>
        <dbReference type="EMBL" id="HIR14129.1"/>
    </source>
</evidence>
<dbReference type="InterPro" id="IPR007395">
    <property type="entry name" value="Zn_peptidase_2"/>
</dbReference>
<proteinExistence type="predicted"/>
<organism evidence="2 3">
    <name type="scientific">Candidatus Choladousia intestinavium</name>
    <dbReference type="NCBI Taxonomy" id="2840727"/>
    <lineage>
        <taxon>Bacteria</taxon>
        <taxon>Bacillati</taxon>
        <taxon>Bacillota</taxon>
        <taxon>Clostridia</taxon>
        <taxon>Lachnospirales</taxon>
        <taxon>Lachnospiraceae</taxon>
        <taxon>Lachnospiraceae incertae sedis</taxon>
        <taxon>Candidatus Choladousia</taxon>
    </lineage>
</organism>
<dbReference type="PANTHER" id="PTHR36434">
    <property type="entry name" value="MEMBRANE PROTEASE YUGP-RELATED"/>
    <property type="match status" value="1"/>
</dbReference>
<feature type="transmembrane region" description="Helical" evidence="1">
    <location>
        <begin position="166"/>
        <end position="186"/>
    </location>
</feature>
<sequence>MFLLTSGVNAFYGYGYGGYPYMFDWTYLLVIAGLILSLAASANVKSTFSKYSRVRSVSGLTGAKAAARVLHTAGIYDVTIERVSGSLTDHYDPRTRTLRLSDSTYGSASVAAVCVAAHECGHAVQHQKHYGPLVLRSTLVPAANFGSTLAWPVFLLGLIFSMQPLLTIGIVLFSLAVIFQLVTLPVEFNASSRALRILESSRMLGDSELTAGRKVLRAAALTYVAGLVSSVLQLLRLIILAGGRRRD</sequence>
<dbReference type="PANTHER" id="PTHR36434:SF1">
    <property type="entry name" value="MEMBRANE PROTEASE YUGP-RELATED"/>
    <property type="match status" value="1"/>
</dbReference>
<feature type="transmembrane region" description="Helical" evidence="1">
    <location>
        <begin position="138"/>
        <end position="160"/>
    </location>
</feature>
<protein>
    <submittedName>
        <fullName evidence="2">Zinc metallopeptidase</fullName>
    </submittedName>
</protein>
<feature type="transmembrane region" description="Helical" evidence="1">
    <location>
        <begin position="220"/>
        <end position="241"/>
    </location>
</feature>
<keyword evidence="1" id="KW-1133">Transmembrane helix</keyword>
<evidence type="ECO:0000256" key="1">
    <source>
        <dbReference type="SAM" id="Phobius"/>
    </source>
</evidence>
<dbReference type="Pfam" id="PF04298">
    <property type="entry name" value="Zn_peptidase_2"/>
    <property type="match status" value="1"/>
</dbReference>
<reference evidence="2" key="1">
    <citation type="submission" date="2020-10" db="EMBL/GenBank/DDBJ databases">
        <authorList>
            <person name="Gilroy R."/>
        </authorList>
    </citation>
    <scope>NUCLEOTIDE SEQUENCE</scope>
    <source>
        <strain evidence="2">ChiSjej4B22-8148</strain>
    </source>
</reference>
<name>A0A9D1D9K1_9FIRM</name>
<reference evidence="2" key="2">
    <citation type="journal article" date="2021" name="PeerJ">
        <title>Extensive microbial diversity within the chicken gut microbiome revealed by metagenomics and culture.</title>
        <authorList>
            <person name="Gilroy R."/>
            <person name="Ravi A."/>
            <person name="Getino M."/>
            <person name="Pursley I."/>
            <person name="Horton D.L."/>
            <person name="Alikhan N.F."/>
            <person name="Baker D."/>
            <person name="Gharbi K."/>
            <person name="Hall N."/>
            <person name="Watson M."/>
            <person name="Adriaenssens E.M."/>
            <person name="Foster-Nyarko E."/>
            <person name="Jarju S."/>
            <person name="Secka A."/>
            <person name="Antonio M."/>
            <person name="Oren A."/>
            <person name="Chaudhuri R.R."/>
            <person name="La Ragione R."/>
            <person name="Hildebrand F."/>
            <person name="Pallen M.J."/>
        </authorList>
    </citation>
    <scope>NUCLEOTIDE SEQUENCE</scope>
    <source>
        <strain evidence="2">ChiSjej4B22-8148</strain>
    </source>
</reference>
<feature type="transmembrane region" description="Helical" evidence="1">
    <location>
        <begin position="25"/>
        <end position="44"/>
    </location>
</feature>
<comment type="caution">
    <text evidence="2">The sequence shown here is derived from an EMBL/GenBank/DDBJ whole genome shotgun (WGS) entry which is preliminary data.</text>
</comment>
<keyword evidence="1" id="KW-0812">Transmembrane</keyword>
<evidence type="ECO:0000313" key="3">
    <source>
        <dbReference type="Proteomes" id="UP000886757"/>
    </source>
</evidence>